<evidence type="ECO:0000313" key="2">
    <source>
        <dbReference type="Proteomes" id="UP001226160"/>
    </source>
</evidence>
<name>A0AAP4F8Y7_9CORY</name>
<organism evidence="1 2">
    <name type="scientific">Corynebacterium propinquum</name>
    <dbReference type="NCBI Taxonomy" id="43769"/>
    <lineage>
        <taxon>Bacteria</taxon>
        <taxon>Bacillati</taxon>
        <taxon>Actinomycetota</taxon>
        <taxon>Actinomycetes</taxon>
        <taxon>Mycobacteriales</taxon>
        <taxon>Corynebacteriaceae</taxon>
        <taxon>Corynebacterium</taxon>
    </lineage>
</organism>
<sequence>MAVASSGIVGANYVSAKESGQEARELFSPDENPNSVPTVDEVFDREQATIEVQLNATQDPVRVAQEVAGKYKYQFVDSTEFERFEYGLEKKVKKYFAAHVFDSVPSAKDYFDSREQAIASALRLADGSVGQPVDG</sequence>
<dbReference type="RefSeq" id="WP_284590057.1">
    <property type="nucleotide sequence ID" value="NZ_JASNVP010000025.1"/>
</dbReference>
<reference evidence="1" key="1">
    <citation type="submission" date="2023-05" db="EMBL/GenBank/DDBJ databases">
        <title>Metabolic capabilities are highly conserved among human nasal-associated Corynebacterium species in pangenomic analyses.</title>
        <authorList>
            <person name="Tran T.H."/>
            <person name="Roberts A.Q."/>
            <person name="Escapa I.F."/>
            <person name="Gao W."/>
            <person name="Conlan S."/>
            <person name="Kong H."/>
            <person name="Segre J.A."/>
            <person name="Kelly M.S."/>
            <person name="Lemon K.P."/>
        </authorList>
    </citation>
    <scope>NUCLEOTIDE SEQUENCE</scope>
    <source>
        <strain evidence="1">KPL2654</strain>
    </source>
</reference>
<proteinExistence type="predicted"/>
<gene>
    <name evidence="1" type="ORF">QPX54_11705</name>
</gene>
<feature type="non-terminal residue" evidence="1">
    <location>
        <position position="135"/>
    </location>
</feature>
<comment type="caution">
    <text evidence="1">The sequence shown here is derived from an EMBL/GenBank/DDBJ whole genome shotgun (WGS) entry which is preliminary data.</text>
</comment>
<dbReference type="AlphaFoldDB" id="A0AAP4F8Y7"/>
<dbReference type="EMBL" id="JASNVP010000025">
    <property type="protein sequence ID" value="MDK4327159.1"/>
    <property type="molecule type" value="Genomic_DNA"/>
</dbReference>
<evidence type="ECO:0000313" key="1">
    <source>
        <dbReference type="EMBL" id="MDK4327159.1"/>
    </source>
</evidence>
<dbReference type="Proteomes" id="UP001226160">
    <property type="component" value="Unassembled WGS sequence"/>
</dbReference>
<protein>
    <submittedName>
        <fullName evidence="1">Uncharacterized protein</fullName>
    </submittedName>
</protein>
<accession>A0AAP4F8Y7</accession>